<name>A0A255YS22_9PROT</name>
<evidence type="ECO:0000313" key="1">
    <source>
        <dbReference type="EMBL" id="OYQ31524.1"/>
    </source>
</evidence>
<dbReference type="AlphaFoldDB" id="A0A255YS22"/>
<comment type="caution">
    <text evidence="1">The sequence shown here is derived from an EMBL/GenBank/DDBJ whole genome shotgun (WGS) entry which is preliminary data.</text>
</comment>
<reference evidence="1 2" key="1">
    <citation type="submission" date="2017-07" db="EMBL/GenBank/DDBJ databases">
        <title>Niveispirillum cyanobacteriorum sp. nov., isolated from cyanobacterial aggregates in a eutrophic lake.</title>
        <authorList>
            <person name="Cai H."/>
        </authorList>
    </citation>
    <scope>NUCLEOTIDE SEQUENCE [LARGE SCALE GENOMIC DNA]</scope>
    <source>
        <strain evidence="2">TH1-14</strain>
    </source>
</reference>
<evidence type="ECO:0000313" key="2">
    <source>
        <dbReference type="Proteomes" id="UP000216998"/>
    </source>
</evidence>
<proteinExistence type="predicted"/>
<gene>
    <name evidence="1" type="ORF">CHU95_20485</name>
</gene>
<protein>
    <submittedName>
        <fullName evidence="1">Uncharacterized protein</fullName>
    </submittedName>
</protein>
<accession>A0A255YS22</accession>
<sequence>MAQRDLRHLGEMIEQGNHDGRRLLPSSFVRIAMKNLLSALLLSMFVLTTGNPVLADVASLNAACGGLPAAPSVTRGDSADETAMRTYGAGMRAYTGQLMTYLTCLDEHPASPAEMASAAYRRDVISHRQQVVDQLERTVSRFNIELRAFKARQSQVASVPSP</sequence>
<dbReference type="Proteomes" id="UP000216998">
    <property type="component" value="Unassembled WGS sequence"/>
</dbReference>
<keyword evidence="2" id="KW-1185">Reference proteome</keyword>
<dbReference type="EMBL" id="NOXU01000032">
    <property type="protein sequence ID" value="OYQ31524.1"/>
    <property type="molecule type" value="Genomic_DNA"/>
</dbReference>
<organism evidence="1 2">
    <name type="scientific">Niveispirillum lacus</name>
    <dbReference type="NCBI Taxonomy" id="1981099"/>
    <lineage>
        <taxon>Bacteria</taxon>
        <taxon>Pseudomonadati</taxon>
        <taxon>Pseudomonadota</taxon>
        <taxon>Alphaproteobacteria</taxon>
        <taxon>Rhodospirillales</taxon>
        <taxon>Azospirillaceae</taxon>
        <taxon>Niveispirillum</taxon>
    </lineage>
</organism>